<dbReference type="AlphaFoldDB" id="A0A841FTN0"/>
<comment type="caution">
    <text evidence="1">The sequence shown here is derived from an EMBL/GenBank/DDBJ whole genome shotgun (WGS) entry which is preliminary data.</text>
</comment>
<protein>
    <recommendedName>
        <fullName evidence="3">PE domain-containing protein</fullName>
    </recommendedName>
</protein>
<keyword evidence="2" id="KW-1185">Reference proteome</keyword>
<evidence type="ECO:0000313" key="2">
    <source>
        <dbReference type="Proteomes" id="UP000548476"/>
    </source>
</evidence>
<accession>A0A841FTN0</accession>
<evidence type="ECO:0008006" key="3">
    <source>
        <dbReference type="Google" id="ProtNLM"/>
    </source>
</evidence>
<proteinExistence type="predicted"/>
<gene>
    <name evidence="1" type="ORF">HNR73_007035</name>
</gene>
<dbReference type="EMBL" id="JACHGT010000020">
    <property type="protein sequence ID" value="MBB6039144.1"/>
    <property type="molecule type" value="Genomic_DNA"/>
</dbReference>
<dbReference type="Proteomes" id="UP000548476">
    <property type="component" value="Unassembled WGS sequence"/>
</dbReference>
<reference evidence="1 2" key="1">
    <citation type="submission" date="2020-08" db="EMBL/GenBank/DDBJ databases">
        <title>Genomic Encyclopedia of Type Strains, Phase IV (KMG-IV): sequencing the most valuable type-strain genomes for metagenomic binning, comparative biology and taxonomic classification.</title>
        <authorList>
            <person name="Goeker M."/>
        </authorList>
    </citation>
    <scope>NUCLEOTIDE SEQUENCE [LARGE SCALE GENOMIC DNA]</scope>
    <source>
        <strain evidence="1 2">YIM 65646</strain>
    </source>
</reference>
<sequence>MQGFAVDTTALRTAATRLGALGARVAPLGAAPVAQATTAVVATPTYLSGTACEAFAGQLEGVLALISEEIIGHETGLNGNAGAYEKAEETAEADFAKIQRAIGA</sequence>
<name>A0A841FTN0_9ACTN</name>
<evidence type="ECO:0000313" key="1">
    <source>
        <dbReference type="EMBL" id="MBB6039144.1"/>
    </source>
</evidence>
<organism evidence="1 2">
    <name type="scientific">Phytomonospora endophytica</name>
    <dbReference type="NCBI Taxonomy" id="714109"/>
    <lineage>
        <taxon>Bacteria</taxon>
        <taxon>Bacillati</taxon>
        <taxon>Actinomycetota</taxon>
        <taxon>Actinomycetes</taxon>
        <taxon>Micromonosporales</taxon>
        <taxon>Micromonosporaceae</taxon>
        <taxon>Phytomonospora</taxon>
    </lineage>
</organism>
<dbReference type="RefSeq" id="WP_184792237.1">
    <property type="nucleotide sequence ID" value="NZ_BONT01000051.1"/>
</dbReference>